<gene>
    <name evidence="1" type="ORF">SAMN06296065_102494</name>
</gene>
<dbReference type="Proteomes" id="UP001157910">
    <property type="component" value="Unassembled WGS sequence"/>
</dbReference>
<accession>A0ABY1Q7Z7</accession>
<reference evidence="1 2" key="1">
    <citation type="submission" date="2017-05" db="EMBL/GenBank/DDBJ databases">
        <authorList>
            <person name="Varghese N."/>
            <person name="Submissions S."/>
        </authorList>
    </citation>
    <scope>NUCLEOTIDE SEQUENCE [LARGE SCALE GENOMIC DNA]</scope>
    <source>
        <strain evidence="1 2">SM16</strain>
    </source>
</reference>
<proteinExistence type="predicted"/>
<dbReference type="EMBL" id="FXUI01000002">
    <property type="protein sequence ID" value="SMP58544.1"/>
    <property type="molecule type" value="Genomic_DNA"/>
</dbReference>
<comment type="caution">
    <text evidence="1">The sequence shown here is derived from an EMBL/GenBank/DDBJ whole genome shotgun (WGS) entry which is preliminary data.</text>
</comment>
<sequence length="84" mass="9413">MAKPNTATAGPIATEEYERLLPVLRRAWESPFTTRSDFARRFIEDVAVAACLGLLTVKHNNTLNEWGRTWRITAAGLSLLEKTP</sequence>
<protein>
    <submittedName>
        <fullName evidence="1">Uncharacterized protein</fullName>
    </submittedName>
</protein>
<evidence type="ECO:0000313" key="1">
    <source>
        <dbReference type="EMBL" id="SMP58544.1"/>
    </source>
</evidence>
<evidence type="ECO:0000313" key="2">
    <source>
        <dbReference type="Proteomes" id="UP001157910"/>
    </source>
</evidence>
<keyword evidence="2" id="KW-1185">Reference proteome</keyword>
<name>A0ABY1Q7Z7_9SPHN</name>
<organism evidence="1 2">
    <name type="scientific">Novosphingobium panipatense</name>
    <dbReference type="NCBI Taxonomy" id="428991"/>
    <lineage>
        <taxon>Bacteria</taxon>
        <taxon>Pseudomonadati</taxon>
        <taxon>Pseudomonadota</taxon>
        <taxon>Alphaproteobacteria</taxon>
        <taxon>Sphingomonadales</taxon>
        <taxon>Sphingomonadaceae</taxon>
        <taxon>Novosphingobium</taxon>
    </lineage>
</organism>